<dbReference type="Proteomes" id="UP000323876">
    <property type="component" value="Unassembled WGS sequence"/>
</dbReference>
<keyword evidence="3" id="KW-1185">Reference proteome</keyword>
<name>A0A5N0EM06_9NOCA</name>
<organism evidence="2 3">
    <name type="scientific">Nocardia colli</name>
    <dbReference type="NCBI Taxonomy" id="2545717"/>
    <lineage>
        <taxon>Bacteria</taxon>
        <taxon>Bacillati</taxon>
        <taxon>Actinomycetota</taxon>
        <taxon>Actinomycetes</taxon>
        <taxon>Mycobacteriales</taxon>
        <taxon>Nocardiaceae</taxon>
        <taxon>Nocardia</taxon>
    </lineage>
</organism>
<protein>
    <submittedName>
        <fullName evidence="2">Uncharacterized protein</fullName>
    </submittedName>
</protein>
<feature type="transmembrane region" description="Helical" evidence="1">
    <location>
        <begin position="12"/>
        <end position="35"/>
    </location>
</feature>
<evidence type="ECO:0000313" key="2">
    <source>
        <dbReference type="EMBL" id="KAA8890438.1"/>
    </source>
</evidence>
<evidence type="ECO:0000256" key="1">
    <source>
        <dbReference type="SAM" id="Phobius"/>
    </source>
</evidence>
<dbReference type="AlphaFoldDB" id="A0A5N0EM06"/>
<sequence>MGRSQKLIGPMSLVWALGVAVAAVFFMLGMLKLVMVATRWTGSQAAMALFLPIGLLAGMGGWMLVLAAAWRVRRNYLRRKGTALTAVVVESDLGIKHRSGTLSFDLWRVQVEAQFPHPDTGTEARVRKQFLYPKYREVKARALAERLSAGSSVPIVVRKNSALFDIPKRPIWIDIW</sequence>
<proteinExistence type="predicted"/>
<accession>A0A5N0EM06</accession>
<dbReference type="OrthoDB" id="4557809at2"/>
<evidence type="ECO:0000313" key="3">
    <source>
        <dbReference type="Proteomes" id="UP000323876"/>
    </source>
</evidence>
<comment type="caution">
    <text evidence="2">The sequence shown here is derived from an EMBL/GenBank/DDBJ whole genome shotgun (WGS) entry which is preliminary data.</text>
</comment>
<feature type="transmembrane region" description="Helical" evidence="1">
    <location>
        <begin position="47"/>
        <end position="70"/>
    </location>
</feature>
<dbReference type="EMBL" id="VXLC01000001">
    <property type="protein sequence ID" value="KAA8890438.1"/>
    <property type="molecule type" value="Genomic_DNA"/>
</dbReference>
<gene>
    <name evidence="2" type="ORF">F3087_03900</name>
</gene>
<reference evidence="2 3" key="1">
    <citation type="submission" date="2019-09" db="EMBL/GenBank/DDBJ databases">
        <authorList>
            <person name="Wang X."/>
        </authorList>
    </citation>
    <scope>NUCLEOTIDE SEQUENCE [LARGE SCALE GENOMIC DNA]</scope>
    <source>
        <strain evidence="2 3">CICC 11023</strain>
    </source>
</reference>
<keyword evidence="1" id="KW-0812">Transmembrane</keyword>
<keyword evidence="1" id="KW-1133">Transmembrane helix</keyword>
<keyword evidence="1" id="KW-0472">Membrane</keyword>